<feature type="compositionally biased region" description="Low complexity" evidence="1">
    <location>
        <begin position="51"/>
        <end position="66"/>
    </location>
</feature>
<evidence type="ECO:0000256" key="1">
    <source>
        <dbReference type="SAM" id="MobiDB-lite"/>
    </source>
</evidence>
<gene>
    <name evidence="2" type="ORF">CAAN4_G18404</name>
</gene>
<dbReference type="Proteomes" id="UP001497600">
    <property type="component" value="Chromosome G"/>
</dbReference>
<keyword evidence="3" id="KW-1185">Reference proteome</keyword>
<protein>
    <submittedName>
        <fullName evidence="2">Uncharacterized protein</fullName>
    </submittedName>
</protein>
<sequence>MVTEFLKVIDQSLDTRFDLDSRFPEVPEIEEIPSTPQFRVPTIRKKRNESESSVDSSGTNVSSISTRRTRFLLDSDTSSDSPSSTRRDRHRPTVQRRKKTHIGSNGFFTDLGVEHERLNLPAYYPPPFVAVTFFKHVCRDDISQKLVKKPEIPLCKTNTNLATYVHRLYVYQSYINREHSRPYQSVYDGSYVSSLDSISFRLSQANRSRTSINGNSANMNDFVSSQIEDA</sequence>
<organism evidence="2 3">
    <name type="scientific">[Candida] anglica</name>
    <dbReference type="NCBI Taxonomy" id="148631"/>
    <lineage>
        <taxon>Eukaryota</taxon>
        <taxon>Fungi</taxon>
        <taxon>Dikarya</taxon>
        <taxon>Ascomycota</taxon>
        <taxon>Saccharomycotina</taxon>
        <taxon>Pichiomycetes</taxon>
        <taxon>Debaryomycetaceae</taxon>
        <taxon>Kurtzmaniella</taxon>
    </lineage>
</organism>
<accession>A0ABP0EIP8</accession>
<proteinExistence type="predicted"/>
<evidence type="ECO:0000313" key="2">
    <source>
        <dbReference type="EMBL" id="CAK7919477.1"/>
    </source>
</evidence>
<name>A0ABP0EIP8_9ASCO</name>
<feature type="region of interest" description="Disordered" evidence="1">
    <location>
        <begin position="32"/>
        <end position="99"/>
    </location>
</feature>
<dbReference type="EMBL" id="OZ004259">
    <property type="protein sequence ID" value="CAK7919477.1"/>
    <property type="molecule type" value="Genomic_DNA"/>
</dbReference>
<feature type="compositionally biased region" description="Basic residues" evidence="1">
    <location>
        <begin position="87"/>
        <end position="99"/>
    </location>
</feature>
<feature type="compositionally biased region" description="Low complexity" evidence="1">
    <location>
        <begin position="74"/>
        <end position="84"/>
    </location>
</feature>
<evidence type="ECO:0000313" key="3">
    <source>
        <dbReference type="Proteomes" id="UP001497600"/>
    </source>
</evidence>
<reference evidence="2 3" key="1">
    <citation type="submission" date="2024-01" db="EMBL/GenBank/DDBJ databases">
        <authorList>
            <consortium name="Genoscope - CEA"/>
            <person name="William W."/>
        </authorList>
    </citation>
    <scope>NUCLEOTIDE SEQUENCE [LARGE SCALE GENOMIC DNA]</scope>
    <source>
        <strain evidence="2 3">29B2s-10</strain>
    </source>
</reference>